<protein>
    <submittedName>
        <fullName evidence="2">Uncharacterized protein</fullName>
    </submittedName>
</protein>
<evidence type="ECO:0000256" key="1">
    <source>
        <dbReference type="SAM" id="SignalP"/>
    </source>
</evidence>
<evidence type="ECO:0000313" key="2">
    <source>
        <dbReference type="EMBL" id="KHJ93585.1"/>
    </source>
</evidence>
<dbReference type="OrthoDB" id="5868188at2759"/>
<keyword evidence="3" id="KW-1185">Reference proteome</keyword>
<gene>
    <name evidence="2" type="ORF">OESDEN_06501</name>
</gene>
<feature type="signal peptide" evidence="1">
    <location>
        <begin position="1"/>
        <end position="24"/>
    </location>
</feature>
<keyword evidence="1" id="KW-0732">Signal</keyword>
<reference evidence="2 3" key="1">
    <citation type="submission" date="2014-03" db="EMBL/GenBank/DDBJ databases">
        <title>Draft genome of the hookworm Oesophagostomum dentatum.</title>
        <authorList>
            <person name="Mitreva M."/>
        </authorList>
    </citation>
    <scope>NUCLEOTIDE SEQUENCE [LARGE SCALE GENOMIC DNA]</scope>
    <source>
        <strain evidence="2 3">OD-Hann</strain>
    </source>
</reference>
<organism evidence="2 3">
    <name type="scientific">Oesophagostomum dentatum</name>
    <name type="common">Nodular worm</name>
    <dbReference type="NCBI Taxonomy" id="61180"/>
    <lineage>
        <taxon>Eukaryota</taxon>
        <taxon>Metazoa</taxon>
        <taxon>Ecdysozoa</taxon>
        <taxon>Nematoda</taxon>
        <taxon>Chromadorea</taxon>
        <taxon>Rhabditida</taxon>
        <taxon>Rhabditina</taxon>
        <taxon>Rhabditomorpha</taxon>
        <taxon>Strongyloidea</taxon>
        <taxon>Strongylidae</taxon>
        <taxon>Oesophagostomum</taxon>
    </lineage>
</organism>
<dbReference type="Proteomes" id="UP000053660">
    <property type="component" value="Unassembled WGS sequence"/>
</dbReference>
<accession>A0A0B1TDZ9</accession>
<name>A0A0B1TDZ9_OESDE</name>
<dbReference type="EMBL" id="KN550700">
    <property type="protein sequence ID" value="KHJ93585.1"/>
    <property type="molecule type" value="Genomic_DNA"/>
</dbReference>
<feature type="chain" id="PRO_5002083211" evidence="1">
    <location>
        <begin position="25"/>
        <end position="132"/>
    </location>
</feature>
<dbReference type="AlphaFoldDB" id="A0A0B1TDZ9"/>
<proteinExistence type="predicted"/>
<sequence>MREPYRVHLYLGVLLLIIFCTAEARVNTRPNFDKVRLGKEGYEKVQTIHYNWYLHSVKAIMGQLGKDMLKKLDKGSRRQFLRCLNVIADKRDIVSAARCLIEAKESYELRKSAAAYSTQEKRWRMRSLDPKV</sequence>
<evidence type="ECO:0000313" key="3">
    <source>
        <dbReference type="Proteomes" id="UP000053660"/>
    </source>
</evidence>